<keyword evidence="2" id="KW-1133">Transmembrane helix</keyword>
<evidence type="ECO:0000256" key="2">
    <source>
        <dbReference type="SAM" id="Phobius"/>
    </source>
</evidence>
<sequence>MTSTMIGNEILRLQSVSDALNGYLALVVLITGTVAISIEDAITYYWARSCKSPNAPFAYTHLLDDNNKENDSYQNEVLTNFNITYDDSFQNDIAIFSSTTSVNGCADLSHSNDDHSFKDDDIISLNQTIPSYNNNNNIQLSKETNSNDNDKSNHTIDLSQSNNHDIDQTIKQTAKLILLKGAAIRNAALKFFLDETLIEYGNFLINQTKRTSTVYQGYLKSLPSRDNTNHTTEYVKHMKFLLSLSKLDLSEDDYKLSFKSIDQLSNHIETSIKCTKGTILSLLGQQHLEEYNNLIWYDKTCWHIRMDDEVEDDEICDTAIDELTQKSLKRSTETSM</sequence>
<comment type="caution">
    <text evidence="3">The sequence shown here is derived from an EMBL/GenBank/DDBJ whole genome shotgun (WGS) entry which is preliminary data.</text>
</comment>
<feature type="region of interest" description="Disordered" evidence="1">
    <location>
        <begin position="141"/>
        <end position="160"/>
    </location>
</feature>
<dbReference type="Proteomes" id="UP000663864">
    <property type="component" value="Unassembled WGS sequence"/>
</dbReference>
<dbReference type="AlphaFoldDB" id="A0A813WWN9"/>
<organism evidence="3 4">
    <name type="scientific">Rotaria sordida</name>
    <dbReference type="NCBI Taxonomy" id="392033"/>
    <lineage>
        <taxon>Eukaryota</taxon>
        <taxon>Metazoa</taxon>
        <taxon>Spiralia</taxon>
        <taxon>Gnathifera</taxon>
        <taxon>Rotifera</taxon>
        <taxon>Eurotatoria</taxon>
        <taxon>Bdelloidea</taxon>
        <taxon>Philodinida</taxon>
        <taxon>Philodinidae</taxon>
        <taxon>Rotaria</taxon>
    </lineage>
</organism>
<evidence type="ECO:0000256" key="1">
    <source>
        <dbReference type="SAM" id="MobiDB-lite"/>
    </source>
</evidence>
<reference evidence="3" key="1">
    <citation type="submission" date="2021-02" db="EMBL/GenBank/DDBJ databases">
        <authorList>
            <person name="Nowell W R."/>
        </authorList>
    </citation>
    <scope>NUCLEOTIDE SEQUENCE</scope>
</reference>
<feature type="transmembrane region" description="Helical" evidence="2">
    <location>
        <begin position="20"/>
        <end position="38"/>
    </location>
</feature>
<keyword evidence="2" id="KW-0812">Transmembrane</keyword>
<gene>
    <name evidence="3" type="ORF">ZHD862_LOCUS5245</name>
</gene>
<accession>A0A813WWN9</accession>
<keyword evidence="2" id="KW-0472">Membrane</keyword>
<protein>
    <submittedName>
        <fullName evidence="3">Uncharacterized protein</fullName>
    </submittedName>
</protein>
<evidence type="ECO:0000313" key="3">
    <source>
        <dbReference type="EMBL" id="CAF0858327.1"/>
    </source>
</evidence>
<dbReference type="EMBL" id="CAJNOT010000136">
    <property type="protein sequence ID" value="CAF0858327.1"/>
    <property type="molecule type" value="Genomic_DNA"/>
</dbReference>
<evidence type="ECO:0000313" key="4">
    <source>
        <dbReference type="Proteomes" id="UP000663864"/>
    </source>
</evidence>
<proteinExistence type="predicted"/>
<name>A0A813WWN9_9BILA</name>